<evidence type="ECO:0000313" key="5">
    <source>
        <dbReference type="Proteomes" id="UP000286097"/>
    </source>
</evidence>
<name>A0A3M6VBY5_9STRA</name>
<feature type="signal peptide" evidence="1">
    <location>
        <begin position="1"/>
        <end position="17"/>
    </location>
</feature>
<evidence type="ECO:0000313" key="2">
    <source>
        <dbReference type="EMBL" id="RMX64129.1"/>
    </source>
</evidence>
<keyword evidence="4" id="KW-1185">Reference proteome</keyword>
<reference evidence="4 5" key="1">
    <citation type="submission" date="2018-06" db="EMBL/GenBank/DDBJ databases">
        <title>Comparative genomics of downy mildews reveals potential adaptations to biotrophy.</title>
        <authorList>
            <person name="Fletcher K."/>
            <person name="Klosterman S.J."/>
            <person name="Derevnina L."/>
            <person name="Martin F."/>
            <person name="Koike S."/>
            <person name="Reyes Chin-Wo S."/>
            <person name="Mou B."/>
            <person name="Michelmore R."/>
        </authorList>
    </citation>
    <scope>NUCLEOTIDE SEQUENCE [LARGE SCALE GENOMIC DNA]</scope>
    <source>
        <strain evidence="3 5">R13</strain>
        <strain evidence="2 4">R14</strain>
    </source>
</reference>
<dbReference type="Proteomes" id="UP000282087">
    <property type="component" value="Unassembled WGS sequence"/>
</dbReference>
<dbReference type="EMBL" id="QKXF01000093">
    <property type="protein sequence ID" value="RQM17579.1"/>
    <property type="molecule type" value="Genomic_DNA"/>
</dbReference>
<organism evidence="2 4">
    <name type="scientific">Peronospora effusa</name>
    <dbReference type="NCBI Taxonomy" id="542832"/>
    <lineage>
        <taxon>Eukaryota</taxon>
        <taxon>Sar</taxon>
        <taxon>Stramenopiles</taxon>
        <taxon>Oomycota</taxon>
        <taxon>Peronosporomycetes</taxon>
        <taxon>Peronosporales</taxon>
        <taxon>Peronosporaceae</taxon>
        <taxon>Peronospora</taxon>
    </lineage>
</organism>
<sequence>MRTSWTILLHGVSLCIGSCVVSESTVATTSYQNVYDAAKVSSGRSLRSAVKDREATDAVDEERAGDKYPFIEGLNELKIPLLSNRELLAFLRGVDERNKLTKFIGLRNDRLITPEEFADGLVKGGITPTWFRNYIKLEELNDKEKDIWTKFLLHYEQHLYKGPEEKKKEATSSTSSL</sequence>
<dbReference type="VEuPathDB" id="FungiDB:DD237_003122"/>
<accession>A0A3M6VBY5</accession>
<dbReference type="EMBL" id="QLLG01000336">
    <property type="protein sequence ID" value="RMX64129.1"/>
    <property type="molecule type" value="Genomic_DNA"/>
</dbReference>
<evidence type="ECO:0008006" key="6">
    <source>
        <dbReference type="Google" id="ProtNLM"/>
    </source>
</evidence>
<dbReference type="Proteomes" id="UP000286097">
    <property type="component" value="Unassembled WGS sequence"/>
</dbReference>
<gene>
    <name evidence="3" type="ORF">DD237_003122</name>
    <name evidence="2" type="ORF">DD238_004191</name>
</gene>
<keyword evidence="1" id="KW-0732">Signal</keyword>
<dbReference type="AlphaFoldDB" id="A0A3M6VBY5"/>
<comment type="caution">
    <text evidence="2">The sequence shown here is derived from an EMBL/GenBank/DDBJ whole genome shotgun (WGS) entry which is preliminary data.</text>
</comment>
<proteinExistence type="predicted"/>
<feature type="chain" id="PRO_5036085732" description="RxLR effector protein" evidence="1">
    <location>
        <begin position="18"/>
        <end position="177"/>
    </location>
</feature>
<protein>
    <recommendedName>
        <fullName evidence="6">RxLR effector protein</fullName>
    </recommendedName>
</protein>
<evidence type="ECO:0000313" key="3">
    <source>
        <dbReference type="EMBL" id="RQM17579.1"/>
    </source>
</evidence>
<evidence type="ECO:0000256" key="1">
    <source>
        <dbReference type="SAM" id="SignalP"/>
    </source>
</evidence>
<evidence type="ECO:0000313" key="4">
    <source>
        <dbReference type="Proteomes" id="UP000282087"/>
    </source>
</evidence>